<dbReference type="InterPro" id="IPR016039">
    <property type="entry name" value="Thiolase-like"/>
</dbReference>
<evidence type="ECO:0000256" key="5">
    <source>
        <dbReference type="ARBA" id="ARBA00022679"/>
    </source>
</evidence>
<dbReference type="PROSITE" id="PS52004">
    <property type="entry name" value="KS3_2"/>
    <property type="match status" value="1"/>
</dbReference>
<dbReference type="GO" id="GO:0006633">
    <property type="term" value="P:fatty acid biosynthetic process"/>
    <property type="evidence" value="ECO:0007669"/>
    <property type="project" value="TreeGrafter"/>
</dbReference>
<dbReference type="InterPro" id="IPR036736">
    <property type="entry name" value="ACP-like_sf"/>
</dbReference>
<keyword evidence="10" id="KW-1185">Reference proteome</keyword>
<dbReference type="SUPFAM" id="SSF52151">
    <property type="entry name" value="FabD/lysophospholipase-like"/>
    <property type="match status" value="1"/>
</dbReference>
<dbReference type="Proteomes" id="UP000032568">
    <property type="component" value="Chromosome pTact"/>
</dbReference>
<dbReference type="Pfam" id="PF22621">
    <property type="entry name" value="CurL-like_PKS_C"/>
    <property type="match status" value="1"/>
</dbReference>
<dbReference type="InterPro" id="IPR020841">
    <property type="entry name" value="PKS_Beta-ketoAc_synthase_dom"/>
</dbReference>
<dbReference type="SMART" id="SM00822">
    <property type="entry name" value="PKS_KR"/>
    <property type="match status" value="1"/>
</dbReference>
<dbReference type="SUPFAM" id="SSF47336">
    <property type="entry name" value="ACP-like"/>
    <property type="match status" value="1"/>
</dbReference>
<dbReference type="RefSeq" id="WP_053043058.1">
    <property type="nucleotide sequence ID" value="NZ_CP059736.1"/>
</dbReference>
<dbReference type="InterPro" id="IPR013968">
    <property type="entry name" value="PKS_KR"/>
</dbReference>
<feature type="domain" description="Carrier" evidence="7">
    <location>
        <begin position="1424"/>
        <end position="1499"/>
    </location>
</feature>
<dbReference type="FunFam" id="1.10.1200.10:FF:000005">
    <property type="entry name" value="Nonribosomal peptide synthetase 1"/>
    <property type="match status" value="1"/>
</dbReference>
<sequence>MLNTSDANASHPLGDEQSGDKTFSDELEAVAIVGMALRVPGADSLEQFWQNLRDGVESISFFNDDQLRAAGVPEAALSDPDFVKAFGLLKGADQFDNDFFDILPREAEVLDPQHRQLLECSWQALEHAGYGPNSQSFSDAGSVGMMAGVGLNNYLLHNLAGRKDIIEALGGWQLTLGNDKDFAATRVAYKLNLCGAAMNVSTACSTSLVSVAMACQSLLSYQSDMMLAGGCSIHLPQDQGYWYHPGGTLSSDGHCRAFDEQAQGTLDGNGVAVVVLKRLDDAIKAKDTIYGVVRGFAVNNDGGHKVGYTAPSVEGQSAVIREAQEMAEIGADTLGYVETHGTGTDLGDQVEITALIEAFREAGITGKQVCGLGSVKTNVGHLDTAAGTTGLIKTVLGLKHGQIPPSLHFTRANPKLHLDTSPFYVNAALRDWPRLKGAPRRGGVSSFGIGGTNAHVIVEEAPAAPAPTPGRPWQMLTLSAKTQASLQQNRHRLANYLVSQDNTSLADIAYTLQTGRCAFKQRQAVISSSCGDGADKLNASSAPQVFCGEAGEQAPAVAFMFPGQDAQYPGMAESLYRDEPLFKQHIDLCDEIVRREHGIDLLSRLFAGHRQADEPEFSLDPLPIFVTEYALARSLLALGIQPRAMMGSSLGEYVCACLAEVISLEDALMLAISCAELFSLVEPGALVSVSLPESELQPLLGDGLALAMVCAPKQCVVGGRPQAVVALKAELAQREISYVDIPLGLPFHTEFMQPLVAPYRARLQQVKFSAPKMPFVSCVTGDWIQPEQATDPEHYLRLAVNTVELSKGFQRLFSLADCILLELGPGQSMTGFALLQQDRPAGAQIIPSLADPRYAAAQELASADSFYFQSALARLWVAGLDIRWPAFYRNQERRRIALPGYAFEHKRYWLDAQPFEPLADGGETEGKQADPASWFYRPCWHELARPAPADLGGQWLVIGDPGGLAGPLVERLRAAGVEVVCYSPASLATAADWDAVFAVTGGEELSFDHLVYLGLLDQQQRDDSSSLEAGFYPLLALGQSLGRRVFSDIVKLTLLTDKSLSIGGTEITPANAAVLGPLLVLPQEYPNLQCRMIDVQMPELAWQRARLLDDLLAEFTARERIVALRAGQRWAETFEPDKAVSLPEAKREAKKIFRDKGVYLITGGLGNIGLALAEGIARQTAGVHLVLTTRRPDLAADSQRLHKVKMLEALGASVQVAHADCSDEPAMKALVDEVEQRFARIHGVIHAAGLVGQESFATVGESSREFCIRQFTPKLQGVRVLEQVLADRPLDFCILCSSLSSVLGGLGFAAYAGANACLDSFVIAHNQTHETRWISVNWEGWRFDDELDTSQAGAAVAELSMSPAEGLDIFERILLAPHRDRLVISCGDLKYRMQQWVAPKETLPPVAKAAAAHARPAMLGEYIAPSGEVELQIAQLWESLLGISGIGADDSFFELGGNSLLMTQLLAQIRKIFRQELSLTLLFERPTIADIAGMIIQVQQDSREAEAEREEGVL</sequence>
<dbReference type="PROSITE" id="PS00012">
    <property type="entry name" value="PHOSPHOPANTETHEINE"/>
    <property type="match status" value="1"/>
</dbReference>
<proteinExistence type="inferred from homology"/>
<dbReference type="GO" id="GO:0004312">
    <property type="term" value="F:fatty acid synthase activity"/>
    <property type="evidence" value="ECO:0007669"/>
    <property type="project" value="TreeGrafter"/>
</dbReference>
<dbReference type="Gene3D" id="3.30.70.3290">
    <property type="match status" value="1"/>
</dbReference>
<dbReference type="Gene3D" id="1.10.1200.10">
    <property type="entry name" value="ACP-like"/>
    <property type="match status" value="1"/>
</dbReference>
<dbReference type="InterPro" id="IPR014031">
    <property type="entry name" value="Ketoacyl_synth_C"/>
</dbReference>
<dbReference type="GO" id="GO:0031177">
    <property type="term" value="F:phosphopantetheine binding"/>
    <property type="evidence" value="ECO:0007669"/>
    <property type="project" value="InterPro"/>
</dbReference>
<evidence type="ECO:0000313" key="9">
    <source>
        <dbReference type="EMBL" id="WDE02531.1"/>
    </source>
</evidence>
<dbReference type="SMART" id="SM00823">
    <property type="entry name" value="PKS_PP"/>
    <property type="match status" value="1"/>
</dbReference>
<evidence type="ECO:0000256" key="4">
    <source>
        <dbReference type="ARBA" id="ARBA00022553"/>
    </source>
</evidence>
<dbReference type="PANTHER" id="PTHR43775">
    <property type="entry name" value="FATTY ACID SYNTHASE"/>
    <property type="match status" value="1"/>
</dbReference>
<dbReference type="SMART" id="SM00827">
    <property type="entry name" value="PKS_AT"/>
    <property type="match status" value="1"/>
</dbReference>
<dbReference type="Gene3D" id="3.40.47.10">
    <property type="match status" value="1"/>
</dbReference>
<dbReference type="Gene3D" id="3.40.366.10">
    <property type="entry name" value="Malonyl-Coenzyme A Acyl Carrier Protein, domain 2"/>
    <property type="match status" value="1"/>
</dbReference>
<dbReference type="Pfam" id="PF02801">
    <property type="entry name" value="Ketoacyl-synt_C"/>
    <property type="match status" value="1"/>
</dbReference>
<dbReference type="InterPro" id="IPR009081">
    <property type="entry name" value="PP-bd_ACP"/>
</dbReference>
<accession>A0AAE9YWF2</accession>
<name>A0AAE9YWF2_9GAMM</name>
<dbReference type="CDD" id="cd08953">
    <property type="entry name" value="KR_2_SDR_x"/>
    <property type="match status" value="1"/>
</dbReference>
<protein>
    <submittedName>
        <fullName evidence="9">SDR family NAD(P)-dependent oxidoreductase</fullName>
    </submittedName>
</protein>
<dbReference type="Pfam" id="PF00698">
    <property type="entry name" value="Acyl_transf_1"/>
    <property type="match status" value="1"/>
</dbReference>
<evidence type="ECO:0000313" key="10">
    <source>
        <dbReference type="Proteomes" id="UP000032568"/>
    </source>
</evidence>
<keyword evidence="5" id="KW-0808">Transferase</keyword>
<dbReference type="Pfam" id="PF08659">
    <property type="entry name" value="KR"/>
    <property type="match status" value="1"/>
</dbReference>
<dbReference type="EMBL" id="CP059736">
    <property type="protein sequence ID" value="WDE02531.1"/>
    <property type="molecule type" value="Genomic_DNA"/>
</dbReference>
<dbReference type="InterPro" id="IPR001227">
    <property type="entry name" value="Ac_transferase_dom_sf"/>
</dbReference>
<reference evidence="9 10" key="1">
    <citation type="journal article" date="2015" name="Genome Announc.">
        <title>Draft Genome Sequences of Marine Isolates of Thalassomonas viridans and Thalassomonas actiniarum.</title>
        <authorList>
            <person name="Olonade I."/>
            <person name="van Zyl L.J."/>
            <person name="Trindade M."/>
        </authorList>
    </citation>
    <scope>NUCLEOTIDE SEQUENCE [LARGE SCALE GENOMIC DNA]</scope>
    <source>
        <strain evidence="9 10">A5K-106</strain>
    </source>
</reference>
<dbReference type="Pfam" id="PF00550">
    <property type="entry name" value="PP-binding"/>
    <property type="match status" value="1"/>
</dbReference>
<dbReference type="SUPFAM" id="SSF51735">
    <property type="entry name" value="NAD(P)-binding Rossmann-fold domains"/>
    <property type="match status" value="2"/>
</dbReference>
<evidence type="ECO:0000259" key="7">
    <source>
        <dbReference type="PROSITE" id="PS50075"/>
    </source>
</evidence>
<dbReference type="InterPro" id="IPR036291">
    <property type="entry name" value="NAD(P)-bd_dom_sf"/>
</dbReference>
<evidence type="ECO:0000256" key="3">
    <source>
        <dbReference type="ARBA" id="ARBA00022450"/>
    </source>
</evidence>
<dbReference type="KEGG" id="tact:SG35_029440"/>
<comment type="cofactor">
    <cofactor evidence="1">
        <name>pantetheine 4'-phosphate</name>
        <dbReference type="ChEBI" id="CHEBI:47942"/>
    </cofactor>
</comment>
<keyword evidence="4" id="KW-0597">Phosphoprotein</keyword>
<evidence type="ECO:0000256" key="1">
    <source>
        <dbReference type="ARBA" id="ARBA00001957"/>
    </source>
</evidence>
<dbReference type="InterPro" id="IPR016035">
    <property type="entry name" value="Acyl_Trfase/lysoPLipase"/>
</dbReference>
<reference evidence="9 10" key="2">
    <citation type="journal article" date="2022" name="Mar. Drugs">
        <title>Bioassay-Guided Fractionation Leads to the Detection of Cholic Acid Generated by the Rare Thalassomonas sp.</title>
        <authorList>
            <person name="Pheiffer F."/>
            <person name="Schneider Y.K."/>
            <person name="Hansen E.H."/>
            <person name="Andersen J.H."/>
            <person name="Isaksson J."/>
            <person name="Busche T."/>
            <person name="R C."/>
            <person name="Kalinowski J."/>
            <person name="Zyl L.V."/>
            <person name="Trindade M."/>
        </authorList>
    </citation>
    <scope>NUCLEOTIDE SEQUENCE [LARGE SCALE GENOMIC DNA]</scope>
    <source>
        <strain evidence="9 10">A5K-106</strain>
    </source>
</reference>
<dbReference type="InterPro" id="IPR014043">
    <property type="entry name" value="Acyl_transferase_dom"/>
</dbReference>
<dbReference type="SMART" id="SM00825">
    <property type="entry name" value="PKS_KS"/>
    <property type="match status" value="1"/>
</dbReference>
<evidence type="ECO:0000256" key="6">
    <source>
        <dbReference type="SAM" id="MobiDB-lite"/>
    </source>
</evidence>
<keyword evidence="3" id="KW-0596">Phosphopantetheine</keyword>
<dbReference type="Gene3D" id="3.30.70.250">
    <property type="entry name" value="Malonyl-CoA ACP transacylase, ACP-binding"/>
    <property type="match status" value="1"/>
</dbReference>
<dbReference type="InterPro" id="IPR057326">
    <property type="entry name" value="KR_dom"/>
</dbReference>
<dbReference type="InterPro" id="IPR020806">
    <property type="entry name" value="PKS_PP-bd"/>
</dbReference>
<dbReference type="Gene3D" id="3.40.50.720">
    <property type="entry name" value="NAD(P)-binding Rossmann-like Domain"/>
    <property type="match status" value="1"/>
</dbReference>
<dbReference type="InterPro" id="IPR014030">
    <property type="entry name" value="Ketoacyl_synth_N"/>
</dbReference>
<dbReference type="PROSITE" id="PS50075">
    <property type="entry name" value="CARRIER"/>
    <property type="match status" value="1"/>
</dbReference>
<dbReference type="InterPro" id="IPR006162">
    <property type="entry name" value="Ppantetheine_attach_site"/>
</dbReference>
<comment type="similarity">
    <text evidence="2">Belongs to the short-chain dehydrogenases/reductases (SDR) family.</text>
</comment>
<dbReference type="PANTHER" id="PTHR43775:SF51">
    <property type="entry name" value="INACTIVE PHENOLPHTHIOCEROL SYNTHESIS POLYKETIDE SYNTHASE TYPE I PKS1-RELATED"/>
    <property type="match status" value="1"/>
</dbReference>
<evidence type="ECO:0000256" key="2">
    <source>
        <dbReference type="ARBA" id="ARBA00006484"/>
    </source>
</evidence>
<feature type="region of interest" description="Disordered" evidence="6">
    <location>
        <begin position="1"/>
        <end position="20"/>
    </location>
</feature>
<dbReference type="CDD" id="cd00833">
    <property type="entry name" value="PKS"/>
    <property type="match status" value="1"/>
</dbReference>
<evidence type="ECO:0000259" key="8">
    <source>
        <dbReference type="PROSITE" id="PS52004"/>
    </source>
</evidence>
<feature type="domain" description="Ketosynthase family 3 (KS3)" evidence="8">
    <location>
        <begin position="27"/>
        <end position="460"/>
    </location>
</feature>
<dbReference type="SUPFAM" id="SSF53901">
    <property type="entry name" value="Thiolase-like"/>
    <property type="match status" value="1"/>
</dbReference>
<organism evidence="9 10">
    <name type="scientific">Thalassomonas actiniarum</name>
    <dbReference type="NCBI Taxonomy" id="485447"/>
    <lineage>
        <taxon>Bacteria</taxon>
        <taxon>Pseudomonadati</taxon>
        <taxon>Pseudomonadota</taxon>
        <taxon>Gammaproteobacteria</taxon>
        <taxon>Alteromonadales</taxon>
        <taxon>Colwelliaceae</taxon>
        <taxon>Thalassomonas</taxon>
    </lineage>
</organism>
<dbReference type="InterPro" id="IPR050091">
    <property type="entry name" value="PKS_NRPS_Biosynth_Enz"/>
</dbReference>
<dbReference type="Pfam" id="PF00109">
    <property type="entry name" value="ketoacyl-synt"/>
    <property type="match status" value="1"/>
</dbReference>
<gene>
    <name evidence="9" type="ORF">SG35_029440</name>
</gene>